<comment type="similarity">
    <text evidence="2 10">Belongs to the YscJ lipoprotein family.</text>
</comment>
<dbReference type="PANTHER" id="PTHR30046">
    <property type="entry name" value="FLAGELLAR M-RING PROTEIN"/>
    <property type="match status" value="1"/>
</dbReference>
<evidence type="ECO:0000256" key="4">
    <source>
        <dbReference type="ARBA" id="ARBA00022729"/>
    </source>
</evidence>
<keyword evidence="7 10" id="KW-0564">Palmitate</keyword>
<evidence type="ECO:0000256" key="5">
    <source>
        <dbReference type="ARBA" id="ARBA00022927"/>
    </source>
</evidence>
<keyword evidence="4 10" id="KW-0732">Signal</keyword>
<keyword evidence="9 10" id="KW-0449">Lipoprotein</keyword>
<reference evidence="14 17" key="3">
    <citation type="submission" date="2021-01" db="EMBL/GenBank/DDBJ databases">
        <title>FDA dAtabase for Regulatory Grade micrObial Sequences (FDA-ARGOS): Supporting development and validation of Infectious Disease Dx tests.</title>
        <authorList>
            <person name="Blissenbach B."/>
            <person name="Krut O."/>
            <person name="Tallon L."/>
            <person name="Sadzewicz L."/>
            <person name="Zhao X."/>
            <person name="Boylan J."/>
            <person name="Ott S."/>
            <person name="Bowen H."/>
            <person name="Vavikolanu K."/>
            <person name="Mehta A."/>
            <person name="Aluvathingal J."/>
            <person name="Nadendla S."/>
            <person name="Yan Y."/>
            <person name="Sichtig H."/>
        </authorList>
    </citation>
    <scope>NUCLEOTIDE SEQUENCE [LARGE SCALE GENOMIC DNA]</scope>
    <source>
        <strain evidence="14 17">FDAARGOS_1082</strain>
    </source>
</reference>
<dbReference type="Pfam" id="PF01514">
    <property type="entry name" value="YscJ_FliF"/>
    <property type="match status" value="1"/>
</dbReference>
<dbReference type="PROSITE" id="PS51257">
    <property type="entry name" value="PROKAR_LIPOPROTEIN"/>
    <property type="match status" value="1"/>
</dbReference>
<dbReference type="InterPro" id="IPR006182">
    <property type="entry name" value="FliF_N_dom"/>
</dbReference>
<evidence type="ECO:0000256" key="3">
    <source>
        <dbReference type="ARBA" id="ARBA00022448"/>
    </source>
</evidence>
<sequence>MKRVQRLMALLLVVMSLSGCGMELYSGLSEGEANQMLALLMLHQIKAEKQSEKGGTVALNVDKSQFINAVELLRQHGFPRQRFASVDELFPSNQLVTSPGQEQAKMVYLKEQQLESMLSHMDGVIQADVTIAMPAPTDGKSSVPHAASVFIKYSPEVNLLSYQPQIKNLIRDGIPGIDFSQISVVMQPTNYRFSAPATQQQSHSEAALQWLLRHAATLQIVLGLLLVLLVGLSTTCLVRYLRR</sequence>
<evidence type="ECO:0000256" key="1">
    <source>
        <dbReference type="ARBA" id="ARBA00004459"/>
    </source>
</evidence>
<protein>
    <recommendedName>
        <fullName evidence="10">Lipoprotein</fullName>
    </recommendedName>
</protein>
<evidence type="ECO:0000256" key="7">
    <source>
        <dbReference type="ARBA" id="ARBA00023139"/>
    </source>
</evidence>
<dbReference type="Gene3D" id="3.30.300.30">
    <property type="match status" value="1"/>
</dbReference>
<feature type="transmembrane region" description="Helical" evidence="10">
    <location>
        <begin position="220"/>
        <end position="241"/>
    </location>
</feature>
<evidence type="ECO:0000256" key="9">
    <source>
        <dbReference type="ARBA" id="ARBA00023288"/>
    </source>
</evidence>
<dbReference type="PATRIC" id="fig|630.129.peg.3942"/>
<dbReference type="KEGG" id="yet:CH48_1290"/>
<keyword evidence="10" id="KW-0812">Transmembrane</keyword>
<dbReference type="InterPro" id="IPR043427">
    <property type="entry name" value="YscJ/FliF"/>
</dbReference>
<dbReference type="GeneID" id="31411482"/>
<keyword evidence="6 10" id="KW-0472">Membrane</keyword>
<dbReference type="Proteomes" id="UP000048841">
    <property type="component" value="Unassembled WGS sequence"/>
</dbReference>
<dbReference type="GO" id="GO:0009306">
    <property type="term" value="P:protein secretion"/>
    <property type="evidence" value="ECO:0007669"/>
    <property type="project" value="InterPro"/>
</dbReference>
<dbReference type="InterPro" id="IPR003282">
    <property type="entry name" value="T3SS_SctJ"/>
</dbReference>
<dbReference type="Proteomes" id="UP000041601">
    <property type="component" value="Unassembled WGS sequence"/>
</dbReference>
<dbReference type="Proteomes" id="UP000595309">
    <property type="component" value="Chromosome"/>
</dbReference>
<keyword evidence="8 10" id="KW-0998">Cell outer membrane</keyword>
<evidence type="ECO:0000313" key="14">
    <source>
        <dbReference type="EMBL" id="QQU48347.1"/>
    </source>
</evidence>
<keyword evidence="3" id="KW-0813">Transport</keyword>
<comment type="subcellular location">
    <subcellularLocation>
        <location evidence="1">Cell outer membrane</location>
        <topology evidence="1">Lipid-anchor</topology>
    </subcellularLocation>
</comment>
<name>A0A0E1NAA3_YEREN</name>
<evidence type="ECO:0000256" key="8">
    <source>
        <dbReference type="ARBA" id="ARBA00023237"/>
    </source>
</evidence>
<organism evidence="12 16">
    <name type="scientific">Yersinia enterocolitica</name>
    <dbReference type="NCBI Taxonomy" id="630"/>
    <lineage>
        <taxon>Bacteria</taxon>
        <taxon>Pseudomonadati</taxon>
        <taxon>Pseudomonadota</taxon>
        <taxon>Gammaproteobacteria</taxon>
        <taxon>Enterobacterales</taxon>
        <taxon>Yersiniaceae</taxon>
        <taxon>Yersinia</taxon>
    </lineage>
</organism>
<dbReference type="Gene3D" id="3.30.70.1530">
    <property type="entry name" value="Hypothetical protein rpa1041"/>
    <property type="match status" value="1"/>
</dbReference>
<keyword evidence="10" id="KW-1133">Transmembrane helix</keyword>
<dbReference type="NCBIfam" id="TIGR02544">
    <property type="entry name" value="III_secr_YscJ"/>
    <property type="match status" value="1"/>
</dbReference>
<dbReference type="EMBL" id="CPXJ01000007">
    <property type="protein sequence ID" value="CND26057.1"/>
    <property type="molecule type" value="Genomic_DNA"/>
</dbReference>
<dbReference type="PANTHER" id="PTHR30046:SF3">
    <property type="entry name" value="SECRETION SYSTEM APPARATUS LIPOPROTEIN SSAJ"/>
    <property type="match status" value="1"/>
</dbReference>
<evidence type="ECO:0000256" key="2">
    <source>
        <dbReference type="ARBA" id="ARBA00009509"/>
    </source>
</evidence>
<keyword evidence="5" id="KW-0653">Protein transport</keyword>
<feature type="domain" description="Flagellar M-ring N-terminal" evidence="11">
    <location>
        <begin position="23"/>
        <end position="191"/>
    </location>
</feature>
<evidence type="ECO:0000256" key="6">
    <source>
        <dbReference type="ARBA" id="ARBA00023136"/>
    </source>
</evidence>
<evidence type="ECO:0000259" key="11">
    <source>
        <dbReference type="Pfam" id="PF01514"/>
    </source>
</evidence>
<evidence type="ECO:0000313" key="12">
    <source>
        <dbReference type="EMBL" id="CFQ64661.1"/>
    </source>
</evidence>
<reference evidence="13 15" key="1">
    <citation type="submission" date="2015-03" db="EMBL/GenBank/DDBJ databases">
        <authorList>
            <consortium name="Pathogen Informatics"/>
            <person name="Murphy D."/>
        </authorList>
    </citation>
    <scope>NUCLEOTIDE SEQUENCE [LARGE SCALE GENOMIC DNA]</scope>
    <source>
        <strain evidence="13 15">IP05342</strain>
    </source>
</reference>
<dbReference type="GO" id="GO:0009279">
    <property type="term" value="C:cell outer membrane"/>
    <property type="evidence" value="ECO:0007669"/>
    <property type="project" value="UniProtKB-SubCell"/>
</dbReference>
<evidence type="ECO:0000313" key="16">
    <source>
        <dbReference type="Proteomes" id="UP000048841"/>
    </source>
</evidence>
<dbReference type="InterPro" id="IPR045851">
    <property type="entry name" value="AMP-bd_C_sf"/>
</dbReference>
<proteinExistence type="inferred from homology"/>
<dbReference type="EMBL" id="CP068146">
    <property type="protein sequence ID" value="QQU48347.1"/>
    <property type="molecule type" value="Genomic_DNA"/>
</dbReference>
<accession>A0A0E1NAA3</accession>
<gene>
    <name evidence="12" type="primary">prgK</name>
    <name evidence="14" type="synonym">sctJ</name>
    <name evidence="12" type="ORF">ERS137941_02412</name>
    <name evidence="13" type="ORF">ERS137959_00717</name>
    <name evidence="14" type="ORF">I6I39_06405</name>
</gene>
<evidence type="ECO:0000313" key="15">
    <source>
        <dbReference type="Proteomes" id="UP000041601"/>
    </source>
</evidence>
<reference evidence="12 16" key="2">
    <citation type="submission" date="2015-03" db="EMBL/GenBank/DDBJ databases">
        <authorList>
            <person name="Murphy D."/>
        </authorList>
    </citation>
    <scope>NUCLEOTIDE SEQUENCE [LARGE SCALE GENOMIC DNA]</scope>
    <source>
        <strain evidence="12 16">IP26249</strain>
    </source>
</reference>
<evidence type="ECO:0000256" key="10">
    <source>
        <dbReference type="RuleBase" id="RU364102"/>
    </source>
</evidence>
<dbReference type="EMBL" id="CGBR01000015">
    <property type="protein sequence ID" value="CFQ64661.1"/>
    <property type="molecule type" value="Genomic_DNA"/>
</dbReference>
<dbReference type="AlphaFoldDB" id="A0A0E1NAA3"/>
<evidence type="ECO:0000313" key="17">
    <source>
        <dbReference type="Proteomes" id="UP000595309"/>
    </source>
</evidence>
<evidence type="ECO:0000313" key="13">
    <source>
        <dbReference type="EMBL" id="CND26057.1"/>
    </source>
</evidence>
<dbReference type="OMA" id="PREQFST"/>
<dbReference type="RefSeq" id="WP_005156649.1">
    <property type="nucleotide sequence ID" value="NZ_CGBC01000001.1"/>
</dbReference>
<dbReference type="PRINTS" id="PR01338">
    <property type="entry name" value="TYPE3OMKPROT"/>
</dbReference>
<keyword evidence="15" id="KW-1185">Reference proteome</keyword>